<name>A0A5C5Q073_9PSED</name>
<feature type="transmembrane region" description="Helical" evidence="1">
    <location>
        <begin position="56"/>
        <end position="74"/>
    </location>
</feature>
<evidence type="ECO:0000313" key="2">
    <source>
        <dbReference type="EMBL" id="TWR88444.1"/>
    </source>
</evidence>
<dbReference type="EMBL" id="VFIP01000030">
    <property type="protein sequence ID" value="TWR88444.1"/>
    <property type="molecule type" value="Genomic_DNA"/>
</dbReference>
<sequence>MFLVLGLSIFSGAFICIGLSLYMAYTKRELMLEQLKNCSIVRTHAPLKDGGPWGKLMLLGWIAGVFAFPEYYLKRGQASHDDLNNFPVHLRNKLVMLKWASFVLFTAMVVLFIFRKSGLLK</sequence>
<dbReference type="Proteomes" id="UP000317901">
    <property type="component" value="Unassembled WGS sequence"/>
</dbReference>
<keyword evidence="1" id="KW-1133">Transmembrane helix</keyword>
<organism evidence="2 3">
    <name type="scientific">Pseudomonas saxonica</name>
    <dbReference type="NCBI Taxonomy" id="2600598"/>
    <lineage>
        <taxon>Bacteria</taxon>
        <taxon>Pseudomonadati</taxon>
        <taxon>Pseudomonadota</taxon>
        <taxon>Gammaproteobacteria</taxon>
        <taxon>Pseudomonadales</taxon>
        <taxon>Pseudomonadaceae</taxon>
        <taxon>Pseudomonas</taxon>
    </lineage>
</organism>
<accession>A0A5C5Q073</accession>
<gene>
    <name evidence="2" type="ORF">FJD37_15265</name>
</gene>
<dbReference type="AlphaFoldDB" id="A0A5C5Q073"/>
<evidence type="ECO:0000256" key="1">
    <source>
        <dbReference type="SAM" id="Phobius"/>
    </source>
</evidence>
<feature type="transmembrane region" description="Helical" evidence="1">
    <location>
        <begin position="6"/>
        <end position="25"/>
    </location>
</feature>
<proteinExistence type="predicted"/>
<keyword evidence="1" id="KW-0812">Transmembrane</keyword>
<comment type="caution">
    <text evidence="2">The sequence shown here is derived from an EMBL/GenBank/DDBJ whole genome shotgun (WGS) entry which is preliminary data.</text>
</comment>
<reference evidence="2 3" key="1">
    <citation type="submission" date="2019-06" db="EMBL/GenBank/DDBJ databases">
        <title>Pseudomonas bimorpha sp. nov. isolated from bovine raw milk and skim milk concentrate.</title>
        <authorList>
            <person name="Hofmann K."/>
            <person name="Huptas C."/>
            <person name="Doll E."/>
            <person name="Scherer S."/>
            <person name="Wenning M."/>
        </authorList>
    </citation>
    <scope>NUCLEOTIDE SEQUENCE [LARGE SCALE GENOMIC DNA]</scope>
    <source>
        <strain evidence="2 3">DSM 108990</strain>
    </source>
</reference>
<dbReference type="OrthoDB" id="6900259at2"/>
<evidence type="ECO:0000313" key="3">
    <source>
        <dbReference type="Proteomes" id="UP000317901"/>
    </source>
</evidence>
<feature type="transmembrane region" description="Helical" evidence="1">
    <location>
        <begin position="94"/>
        <end position="114"/>
    </location>
</feature>
<protein>
    <submittedName>
        <fullName evidence="2">Uncharacterized protein</fullName>
    </submittedName>
</protein>
<keyword evidence="1" id="KW-0472">Membrane</keyword>